<dbReference type="PANTHER" id="PTHR24015">
    <property type="entry name" value="OS07G0578800 PROTEIN-RELATED"/>
    <property type="match status" value="1"/>
</dbReference>
<protein>
    <submittedName>
        <fullName evidence="3">Pentatricopeptide repeat-containing protein</fullName>
    </submittedName>
</protein>
<name>A0AAD8HS77_9APIA</name>
<dbReference type="EMBL" id="JAUIZM010000007">
    <property type="protein sequence ID" value="KAK1372444.1"/>
    <property type="molecule type" value="Genomic_DNA"/>
</dbReference>
<sequence>MPKRRECFEIRHYYDVLDLIKLSTTKLDIVAAFAVHSLAIKAGVLAHLPSSTSLLIKYSRAGYVGYSMTLSDEIVYKDVVVWNAMLTATVENHCYVDSMKLFVEMIKGNEFDSASLVIGVSVISRSNKISQGREVHCLSVKAGMMLDTFFCNALINMYAKCGDLGSSESLFERLECRDAVSWNSMICGCLYNDEPVKSLLYFKEMSCSGVLADNVSLSSAVAACTHLGEWDAGQVFHGLGVKLGFDGSTHISVSNSLIPFYSGCGEINVTHNVFRRLMCKDVVTWNAMIDGFATNGMIIEAFDCLYEMQSTGHVHPDTVTILTILPLCAELNLSREGKTIHAFTLKRAMGLDLSIMNSLIDMYMKCNRVKDSEQSFQAMPETDLVTWNTMISGYSHSGHSREAQALFKKLLHWCSRCSMSTMLGVTPSCNSPASLDFGKLLHGWLIKLGFLNNMRVVSSLMFMYINCGDLKTCFSLVWRYYAIMDTACWNAVIVGCTQNGYYLDSLRTFNLMRRETQVSHDSITLVSVISACGNLELLLEGQRSHGLAVKTLVDADIRVQNALITMYGKLGEVHSAHLVFNFCNNRNLCSWNCMISALSQNNDAKEALALFRSLDFEPNEITIATIISVCTQLGVAGFGKQIHGYVFRFQFHTNSFVIAALVDSYSNSGRLERAATVFRHSSEKSVAAWNSMMSAYGFHSKGQDAIKLFHEMILSGNRPNKSTFISLLSSCSHVGLVDEGIWHYDRMAVEYGVQPTIEHHVCLVDLLGKSGRLCNAYEFIKQIQCEREPGLWGALLSACNYHGDVEMGRKVADILFELDPGNTGYYISLSNMYVAAGRWGEAVELRSLIQDKRLKKPAGYSLLDVGLG</sequence>
<dbReference type="FunFam" id="1.25.40.10:FF:000073">
    <property type="entry name" value="Pentatricopeptide repeat-containing protein chloroplastic"/>
    <property type="match status" value="1"/>
</dbReference>
<gene>
    <name evidence="3" type="ORF">POM88_028637</name>
</gene>
<evidence type="ECO:0000256" key="1">
    <source>
        <dbReference type="ARBA" id="ARBA00022737"/>
    </source>
</evidence>
<feature type="repeat" description="PPR" evidence="2">
    <location>
        <begin position="281"/>
        <end position="315"/>
    </location>
</feature>
<dbReference type="GO" id="GO:0009451">
    <property type="term" value="P:RNA modification"/>
    <property type="evidence" value="ECO:0007669"/>
    <property type="project" value="InterPro"/>
</dbReference>
<dbReference type="InterPro" id="IPR002885">
    <property type="entry name" value="PPR_rpt"/>
</dbReference>
<dbReference type="FunFam" id="1.25.40.10:FF:000975">
    <property type="entry name" value="Pentatricopeptide repeat-containing protein"/>
    <property type="match status" value="1"/>
</dbReference>
<reference evidence="3" key="2">
    <citation type="submission" date="2023-05" db="EMBL/GenBank/DDBJ databases">
        <authorList>
            <person name="Schelkunov M.I."/>
        </authorList>
    </citation>
    <scope>NUCLEOTIDE SEQUENCE</scope>
    <source>
        <strain evidence="3">Hsosn_3</strain>
        <tissue evidence="3">Leaf</tissue>
    </source>
</reference>
<dbReference type="GO" id="GO:0003723">
    <property type="term" value="F:RNA binding"/>
    <property type="evidence" value="ECO:0007669"/>
    <property type="project" value="InterPro"/>
</dbReference>
<dbReference type="Pfam" id="PF13041">
    <property type="entry name" value="PPR_2"/>
    <property type="match status" value="2"/>
</dbReference>
<dbReference type="Pfam" id="PF01535">
    <property type="entry name" value="PPR"/>
    <property type="match status" value="7"/>
</dbReference>
<dbReference type="PROSITE" id="PS51375">
    <property type="entry name" value="PPR"/>
    <property type="match status" value="4"/>
</dbReference>
<dbReference type="InterPro" id="IPR046848">
    <property type="entry name" value="E_motif"/>
</dbReference>
<dbReference type="Pfam" id="PF20431">
    <property type="entry name" value="E_motif"/>
    <property type="match status" value="1"/>
</dbReference>
<accession>A0AAD8HS77</accession>
<reference evidence="3" key="1">
    <citation type="submission" date="2023-02" db="EMBL/GenBank/DDBJ databases">
        <title>Genome of toxic invasive species Heracleum sosnowskyi carries increased number of genes despite the absence of recent whole-genome duplications.</title>
        <authorList>
            <person name="Schelkunov M."/>
            <person name="Shtratnikova V."/>
            <person name="Makarenko M."/>
            <person name="Klepikova A."/>
            <person name="Omelchenko D."/>
            <person name="Novikova G."/>
            <person name="Obukhova E."/>
            <person name="Bogdanov V."/>
            <person name="Penin A."/>
            <person name="Logacheva M."/>
        </authorList>
    </citation>
    <scope>NUCLEOTIDE SEQUENCE</scope>
    <source>
        <strain evidence="3">Hsosn_3</strain>
        <tissue evidence="3">Leaf</tissue>
    </source>
</reference>
<organism evidence="3 4">
    <name type="scientific">Heracleum sosnowskyi</name>
    <dbReference type="NCBI Taxonomy" id="360622"/>
    <lineage>
        <taxon>Eukaryota</taxon>
        <taxon>Viridiplantae</taxon>
        <taxon>Streptophyta</taxon>
        <taxon>Embryophyta</taxon>
        <taxon>Tracheophyta</taxon>
        <taxon>Spermatophyta</taxon>
        <taxon>Magnoliopsida</taxon>
        <taxon>eudicotyledons</taxon>
        <taxon>Gunneridae</taxon>
        <taxon>Pentapetalae</taxon>
        <taxon>asterids</taxon>
        <taxon>campanulids</taxon>
        <taxon>Apiales</taxon>
        <taxon>Apiaceae</taxon>
        <taxon>Apioideae</taxon>
        <taxon>apioid superclade</taxon>
        <taxon>Tordylieae</taxon>
        <taxon>Tordyliinae</taxon>
        <taxon>Heracleum</taxon>
    </lineage>
</organism>
<proteinExistence type="predicted"/>
<evidence type="ECO:0000256" key="2">
    <source>
        <dbReference type="PROSITE-ProRule" id="PRU00708"/>
    </source>
</evidence>
<dbReference type="NCBIfam" id="TIGR00756">
    <property type="entry name" value="PPR"/>
    <property type="match status" value="5"/>
</dbReference>
<evidence type="ECO:0000313" key="4">
    <source>
        <dbReference type="Proteomes" id="UP001237642"/>
    </source>
</evidence>
<dbReference type="FunFam" id="1.25.40.10:FF:000353">
    <property type="entry name" value="Pentatricopeptide repeat-containing protein At4g39530"/>
    <property type="match status" value="1"/>
</dbReference>
<dbReference type="AlphaFoldDB" id="A0AAD8HS77"/>
<feature type="repeat" description="PPR" evidence="2">
    <location>
        <begin position="383"/>
        <end position="413"/>
    </location>
</feature>
<dbReference type="InterPro" id="IPR046960">
    <property type="entry name" value="PPR_At4g14850-like_plant"/>
</dbReference>
<dbReference type="InterPro" id="IPR011990">
    <property type="entry name" value="TPR-like_helical_dom_sf"/>
</dbReference>
<feature type="repeat" description="PPR" evidence="2">
    <location>
        <begin position="147"/>
        <end position="181"/>
    </location>
</feature>
<comment type="caution">
    <text evidence="3">The sequence shown here is derived from an EMBL/GenBank/DDBJ whole genome shotgun (WGS) entry which is preliminary data.</text>
</comment>
<feature type="repeat" description="PPR" evidence="2">
    <location>
        <begin position="685"/>
        <end position="719"/>
    </location>
</feature>
<dbReference type="Gene3D" id="1.25.40.10">
    <property type="entry name" value="Tetratricopeptide repeat domain"/>
    <property type="match status" value="5"/>
</dbReference>
<evidence type="ECO:0000313" key="3">
    <source>
        <dbReference type="EMBL" id="KAK1372444.1"/>
    </source>
</evidence>
<dbReference type="Proteomes" id="UP001237642">
    <property type="component" value="Unassembled WGS sequence"/>
</dbReference>
<dbReference type="PANTHER" id="PTHR24015:SF1991">
    <property type="entry name" value="OS01G0938000 PROTEIN"/>
    <property type="match status" value="1"/>
</dbReference>
<keyword evidence="1" id="KW-0677">Repeat</keyword>
<keyword evidence="4" id="KW-1185">Reference proteome</keyword>